<protein>
    <recommendedName>
        <fullName evidence="9">Protein male-specific lethal-3</fullName>
    </recommendedName>
</protein>
<dbReference type="GO" id="GO:0140117">
    <property type="term" value="F:histone H4K20me1 reader activity"/>
    <property type="evidence" value="ECO:0007669"/>
    <property type="project" value="EnsemblMetazoa"/>
</dbReference>
<keyword evidence="8" id="KW-0539">Nucleus</keyword>
<keyword evidence="6" id="KW-0805">Transcription regulation</keyword>
<evidence type="ECO:0000259" key="13">
    <source>
        <dbReference type="Pfam" id="PF22732"/>
    </source>
</evidence>
<evidence type="ECO:0000256" key="5">
    <source>
        <dbReference type="ARBA" id="ARBA00022853"/>
    </source>
</evidence>
<keyword evidence="4" id="KW-0832">Ubl conjugation</keyword>
<evidence type="ECO:0000313" key="15">
    <source>
        <dbReference type="Proteomes" id="UP000001070"/>
    </source>
</evidence>
<gene>
    <name evidence="14" type="primary">Dgri\GH17043</name>
    <name evidence="14" type="ORF">Dgri_GH17043</name>
</gene>
<feature type="domain" description="MRG" evidence="12">
    <location>
        <begin position="200"/>
        <end position="498"/>
    </location>
</feature>
<dbReference type="InterPro" id="IPR053820">
    <property type="entry name" value="MSL3_chromo-like"/>
</dbReference>
<feature type="coiled-coil region" evidence="10">
    <location>
        <begin position="265"/>
        <end position="292"/>
    </location>
</feature>
<dbReference type="OrthoDB" id="10044771at2759"/>
<sequence length="509" mass="59130">MTTRENELQIFNRGEKVLCYEPDKSKARVLYDSKVLAVYERKDATNWCYFDYKIHFQGWNSSWDRNVRATSLLKDNEENRKLQRELAEAAQLQKSGGYSYKDTKTPTVPAAKKKRMTRGGVYADELSADPLDIFQAQLPSTPDPELPMQQKKGSLSRDDSGSRSRNNSGSRKNLTETNSEPEPKRSRLTMHSTPKSKGVVNAESHMHMEDRVVLRLSERLREYMEYDYNMITKFEKQHNLPSRMPIVAILENFVKQRAVELAISIKQDSSRARNTQSRNARMEREYDRVMSNVCMLKEVVDGLRLYFEFHLDDLLYQEEKGHVLRYLFVDNMNNSRGTGLNKSYEFINPNGENLRIVQDDDMDDLHATNGVDDAILGDIEFEKQLQKCLFYISKNNNNIAHAYDQRTSPYTAAYKLPMEMRGFLCETFSWSLLSAESPPEKSMVFGAPHLARLLVMLPEYLNDLPISNEKLEDLLPHLESFINYLENHKEWFDKDNYVHPTTWVMANTG</sequence>
<keyword evidence="3" id="KW-0158">Chromosome</keyword>
<dbReference type="Pfam" id="PF05712">
    <property type="entry name" value="MRG"/>
    <property type="match status" value="1"/>
</dbReference>
<dbReference type="AlphaFoldDB" id="B4IZI3"/>
<dbReference type="InterPro" id="IPR026541">
    <property type="entry name" value="MRG_dom"/>
</dbReference>
<dbReference type="PANTHER" id="PTHR10880:SF15">
    <property type="entry name" value="MSL COMPLEX SUBUNIT 3"/>
    <property type="match status" value="1"/>
</dbReference>
<feature type="domain" description="MSL3 chromodomain-like" evidence="13">
    <location>
        <begin position="11"/>
        <end position="88"/>
    </location>
</feature>
<evidence type="ECO:0000259" key="12">
    <source>
        <dbReference type="Pfam" id="PF05712"/>
    </source>
</evidence>
<dbReference type="GO" id="GO:0006355">
    <property type="term" value="P:regulation of DNA-templated transcription"/>
    <property type="evidence" value="ECO:0007669"/>
    <property type="project" value="InterPro"/>
</dbReference>
<dbReference type="PANTHER" id="PTHR10880">
    <property type="entry name" value="MORTALITY FACTOR 4-LIKE PROTEIN"/>
    <property type="match status" value="1"/>
</dbReference>
<organism evidence="15">
    <name type="scientific">Drosophila grimshawi</name>
    <name type="common">Hawaiian fruit fly</name>
    <name type="synonym">Idiomyia grimshawi</name>
    <dbReference type="NCBI Taxonomy" id="7222"/>
    <lineage>
        <taxon>Eukaryota</taxon>
        <taxon>Metazoa</taxon>
        <taxon>Ecdysozoa</taxon>
        <taxon>Arthropoda</taxon>
        <taxon>Hexapoda</taxon>
        <taxon>Insecta</taxon>
        <taxon>Pterygota</taxon>
        <taxon>Neoptera</taxon>
        <taxon>Endopterygota</taxon>
        <taxon>Diptera</taxon>
        <taxon>Brachycera</taxon>
        <taxon>Muscomorpha</taxon>
        <taxon>Ephydroidea</taxon>
        <taxon>Drosophilidae</taxon>
        <taxon>Drosophila</taxon>
        <taxon>Hawaiian Drosophila</taxon>
    </lineage>
</organism>
<dbReference type="GO" id="GO:0140003">
    <property type="term" value="F:histone H3K36me3 reader activity"/>
    <property type="evidence" value="ECO:0007669"/>
    <property type="project" value="EnsemblMetazoa"/>
</dbReference>
<evidence type="ECO:0000256" key="11">
    <source>
        <dbReference type="SAM" id="MobiDB-lite"/>
    </source>
</evidence>
<dbReference type="GO" id="GO:0035206">
    <property type="term" value="P:regulation of hemocyte proliferation"/>
    <property type="evidence" value="ECO:0007669"/>
    <property type="project" value="EnsemblMetazoa"/>
</dbReference>
<dbReference type="GO" id="GO:0000228">
    <property type="term" value="C:nuclear chromosome"/>
    <property type="evidence" value="ECO:0007669"/>
    <property type="project" value="EnsemblMetazoa"/>
</dbReference>
<dbReference type="KEGG" id="dgr:6556607"/>
<evidence type="ECO:0000256" key="2">
    <source>
        <dbReference type="ARBA" id="ARBA00004286"/>
    </source>
</evidence>
<name>B4IZI3_DROGR</name>
<evidence type="ECO:0000256" key="4">
    <source>
        <dbReference type="ARBA" id="ARBA00022843"/>
    </source>
</evidence>
<dbReference type="Gene3D" id="2.30.30.140">
    <property type="match status" value="1"/>
</dbReference>
<feature type="region of interest" description="Disordered" evidence="11">
    <location>
        <begin position="97"/>
        <end position="116"/>
    </location>
</feature>
<dbReference type="GO" id="GO:0010369">
    <property type="term" value="C:chromocenter"/>
    <property type="evidence" value="ECO:0007669"/>
    <property type="project" value="EnsemblMetazoa"/>
</dbReference>
<dbReference type="STRING" id="7222.B4IZI3"/>
<reference evidence="14 15" key="1">
    <citation type="journal article" date="2007" name="Nature">
        <title>Evolution of genes and genomes on the Drosophila phylogeny.</title>
        <authorList>
            <consortium name="Drosophila 12 Genomes Consortium"/>
            <person name="Clark A.G."/>
            <person name="Eisen M.B."/>
            <person name="Smith D.R."/>
            <person name="Bergman C.M."/>
            <person name="Oliver B."/>
            <person name="Markow T.A."/>
            <person name="Kaufman T.C."/>
            <person name="Kellis M."/>
            <person name="Gelbart W."/>
            <person name="Iyer V.N."/>
            <person name="Pollard D.A."/>
            <person name="Sackton T.B."/>
            <person name="Larracuente A.M."/>
            <person name="Singh N.D."/>
            <person name="Abad J.P."/>
            <person name="Abt D.N."/>
            <person name="Adryan B."/>
            <person name="Aguade M."/>
            <person name="Akashi H."/>
            <person name="Anderson W.W."/>
            <person name="Aquadro C.F."/>
            <person name="Ardell D.H."/>
            <person name="Arguello R."/>
            <person name="Artieri C.G."/>
            <person name="Barbash D.A."/>
            <person name="Barker D."/>
            <person name="Barsanti P."/>
            <person name="Batterham P."/>
            <person name="Batzoglou S."/>
            <person name="Begun D."/>
            <person name="Bhutkar A."/>
            <person name="Blanco E."/>
            <person name="Bosak S.A."/>
            <person name="Bradley R.K."/>
            <person name="Brand A.D."/>
            <person name="Brent M.R."/>
            <person name="Brooks A.N."/>
            <person name="Brown R.H."/>
            <person name="Butlin R.K."/>
            <person name="Caggese C."/>
            <person name="Calvi B.R."/>
            <person name="Bernardo de Carvalho A."/>
            <person name="Caspi A."/>
            <person name="Castrezana S."/>
            <person name="Celniker S.E."/>
            <person name="Chang J.L."/>
            <person name="Chapple C."/>
            <person name="Chatterji S."/>
            <person name="Chinwalla A."/>
            <person name="Civetta A."/>
            <person name="Clifton S.W."/>
            <person name="Comeron J.M."/>
            <person name="Costello J.C."/>
            <person name="Coyne J.A."/>
            <person name="Daub J."/>
            <person name="David R.G."/>
            <person name="Delcher A.L."/>
            <person name="Delehaunty K."/>
            <person name="Do C.B."/>
            <person name="Ebling H."/>
            <person name="Edwards K."/>
            <person name="Eickbush T."/>
            <person name="Evans J.D."/>
            <person name="Filipski A."/>
            <person name="Findeiss S."/>
            <person name="Freyhult E."/>
            <person name="Fulton L."/>
            <person name="Fulton R."/>
            <person name="Garcia A.C."/>
            <person name="Gardiner A."/>
            <person name="Garfield D.A."/>
            <person name="Garvin B.E."/>
            <person name="Gibson G."/>
            <person name="Gilbert D."/>
            <person name="Gnerre S."/>
            <person name="Godfrey J."/>
            <person name="Good R."/>
            <person name="Gotea V."/>
            <person name="Gravely B."/>
            <person name="Greenberg A.J."/>
            <person name="Griffiths-Jones S."/>
            <person name="Gross S."/>
            <person name="Guigo R."/>
            <person name="Gustafson E.A."/>
            <person name="Haerty W."/>
            <person name="Hahn M.W."/>
            <person name="Halligan D.L."/>
            <person name="Halpern A.L."/>
            <person name="Halter G.M."/>
            <person name="Han M.V."/>
            <person name="Heger A."/>
            <person name="Hillier L."/>
            <person name="Hinrichs A.S."/>
            <person name="Holmes I."/>
            <person name="Hoskins R.A."/>
            <person name="Hubisz M.J."/>
            <person name="Hultmark D."/>
            <person name="Huntley M.A."/>
            <person name="Jaffe D.B."/>
            <person name="Jagadeeshan S."/>
            <person name="Jeck W.R."/>
            <person name="Johnson J."/>
            <person name="Jones C.D."/>
            <person name="Jordan W.C."/>
            <person name="Karpen G.H."/>
            <person name="Kataoka E."/>
            <person name="Keightley P.D."/>
            <person name="Kheradpour P."/>
            <person name="Kirkness E.F."/>
            <person name="Koerich L.B."/>
            <person name="Kristiansen K."/>
            <person name="Kudrna D."/>
            <person name="Kulathinal R.J."/>
            <person name="Kumar S."/>
            <person name="Kwok R."/>
            <person name="Lander E."/>
            <person name="Langley C.H."/>
            <person name="Lapoint R."/>
            <person name="Lazzaro B.P."/>
            <person name="Lee S.J."/>
            <person name="Levesque L."/>
            <person name="Li R."/>
            <person name="Lin C.F."/>
            <person name="Lin M.F."/>
            <person name="Lindblad-Toh K."/>
            <person name="Llopart A."/>
            <person name="Long M."/>
            <person name="Low L."/>
            <person name="Lozovsky E."/>
            <person name="Lu J."/>
            <person name="Luo M."/>
            <person name="Machado C.A."/>
            <person name="Makalowski W."/>
            <person name="Marzo M."/>
            <person name="Matsuda M."/>
            <person name="Matzkin L."/>
            <person name="McAllister B."/>
            <person name="McBride C.S."/>
            <person name="McKernan B."/>
            <person name="McKernan K."/>
            <person name="Mendez-Lago M."/>
            <person name="Minx P."/>
            <person name="Mollenhauer M.U."/>
            <person name="Montooth K."/>
            <person name="Mount S.M."/>
            <person name="Mu X."/>
            <person name="Myers E."/>
            <person name="Negre B."/>
            <person name="Newfeld S."/>
            <person name="Nielsen R."/>
            <person name="Noor M.A."/>
            <person name="O'Grady P."/>
            <person name="Pachter L."/>
            <person name="Papaceit M."/>
            <person name="Parisi M.J."/>
            <person name="Parisi M."/>
            <person name="Parts L."/>
            <person name="Pedersen J.S."/>
            <person name="Pesole G."/>
            <person name="Phillippy A.M."/>
            <person name="Ponting C.P."/>
            <person name="Pop M."/>
            <person name="Porcelli D."/>
            <person name="Powell J.R."/>
            <person name="Prohaska S."/>
            <person name="Pruitt K."/>
            <person name="Puig M."/>
            <person name="Quesneville H."/>
            <person name="Ram K.R."/>
            <person name="Rand D."/>
            <person name="Rasmussen M.D."/>
            <person name="Reed L.K."/>
            <person name="Reenan R."/>
            <person name="Reily A."/>
            <person name="Remington K.A."/>
            <person name="Rieger T.T."/>
            <person name="Ritchie M.G."/>
            <person name="Robin C."/>
            <person name="Rogers Y.H."/>
            <person name="Rohde C."/>
            <person name="Rozas J."/>
            <person name="Rubenfield M.J."/>
            <person name="Ruiz A."/>
            <person name="Russo S."/>
            <person name="Salzberg S.L."/>
            <person name="Sanchez-Gracia A."/>
            <person name="Saranga D.J."/>
            <person name="Sato H."/>
            <person name="Schaeffer S.W."/>
            <person name="Schatz M.C."/>
            <person name="Schlenke T."/>
            <person name="Schwartz R."/>
            <person name="Segarra C."/>
            <person name="Singh R.S."/>
            <person name="Sirot L."/>
            <person name="Sirota M."/>
            <person name="Sisneros N.B."/>
            <person name="Smith C.D."/>
            <person name="Smith T.F."/>
            <person name="Spieth J."/>
            <person name="Stage D.E."/>
            <person name="Stark A."/>
            <person name="Stephan W."/>
            <person name="Strausberg R.L."/>
            <person name="Strempel S."/>
            <person name="Sturgill D."/>
            <person name="Sutton G."/>
            <person name="Sutton G.G."/>
            <person name="Tao W."/>
            <person name="Teichmann S."/>
            <person name="Tobari Y.N."/>
            <person name="Tomimura Y."/>
            <person name="Tsolas J.M."/>
            <person name="Valente V.L."/>
            <person name="Venter E."/>
            <person name="Venter J.C."/>
            <person name="Vicario S."/>
            <person name="Vieira F.G."/>
            <person name="Vilella A.J."/>
            <person name="Villasante A."/>
            <person name="Walenz B."/>
            <person name="Wang J."/>
            <person name="Wasserman M."/>
            <person name="Watts T."/>
            <person name="Wilson D."/>
            <person name="Wilson R.K."/>
            <person name="Wing R.A."/>
            <person name="Wolfner M.F."/>
            <person name="Wong A."/>
            <person name="Wong G.K."/>
            <person name="Wu C.I."/>
            <person name="Wu G."/>
            <person name="Yamamoto D."/>
            <person name="Yang H.P."/>
            <person name="Yang S.P."/>
            <person name="Yorke J.A."/>
            <person name="Yoshida K."/>
            <person name="Zdobnov E."/>
            <person name="Zhang P."/>
            <person name="Zhang Y."/>
            <person name="Zimin A.V."/>
            <person name="Baldwin J."/>
            <person name="Abdouelleil A."/>
            <person name="Abdulkadir J."/>
            <person name="Abebe A."/>
            <person name="Abera B."/>
            <person name="Abreu J."/>
            <person name="Acer S.C."/>
            <person name="Aftuck L."/>
            <person name="Alexander A."/>
            <person name="An P."/>
            <person name="Anderson E."/>
            <person name="Anderson S."/>
            <person name="Arachi H."/>
            <person name="Azer M."/>
            <person name="Bachantsang P."/>
            <person name="Barry A."/>
            <person name="Bayul T."/>
            <person name="Berlin A."/>
            <person name="Bessette D."/>
            <person name="Bloom T."/>
            <person name="Blye J."/>
            <person name="Boguslavskiy L."/>
            <person name="Bonnet C."/>
            <person name="Boukhgalter B."/>
            <person name="Bourzgui I."/>
            <person name="Brown A."/>
            <person name="Cahill P."/>
            <person name="Channer S."/>
            <person name="Cheshatsang Y."/>
            <person name="Chuda L."/>
            <person name="Citroen M."/>
            <person name="Collymore A."/>
            <person name="Cooke P."/>
            <person name="Costello M."/>
            <person name="D'Aco K."/>
            <person name="Daza R."/>
            <person name="De Haan G."/>
            <person name="DeGray S."/>
            <person name="DeMaso C."/>
            <person name="Dhargay N."/>
            <person name="Dooley K."/>
            <person name="Dooley E."/>
            <person name="Doricent M."/>
            <person name="Dorje P."/>
            <person name="Dorjee K."/>
            <person name="Dupes A."/>
            <person name="Elong R."/>
            <person name="Falk J."/>
            <person name="Farina A."/>
            <person name="Faro S."/>
            <person name="Ferguson D."/>
            <person name="Fisher S."/>
            <person name="Foley C.D."/>
            <person name="Franke A."/>
            <person name="Friedrich D."/>
            <person name="Gadbois L."/>
            <person name="Gearin G."/>
            <person name="Gearin C.R."/>
            <person name="Giannoukos G."/>
            <person name="Goode T."/>
            <person name="Graham J."/>
            <person name="Grandbois E."/>
            <person name="Grewal S."/>
            <person name="Gyaltsen K."/>
            <person name="Hafez N."/>
            <person name="Hagos B."/>
            <person name="Hall J."/>
            <person name="Henson C."/>
            <person name="Hollinger A."/>
            <person name="Honan T."/>
            <person name="Huard M.D."/>
            <person name="Hughes L."/>
            <person name="Hurhula B."/>
            <person name="Husby M.E."/>
            <person name="Kamat A."/>
            <person name="Kanga B."/>
            <person name="Kashin S."/>
            <person name="Khazanovich D."/>
            <person name="Kisner P."/>
            <person name="Lance K."/>
            <person name="Lara M."/>
            <person name="Lee W."/>
            <person name="Lennon N."/>
            <person name="Letendre F."/>
            <person name="LeVine R."/>
            <person name="Lipovsky A."/>
            <person name="Liu X."/>
            <person name="Liu J."/>
            <person name="Liu S."/>
            <person name="Lokyitsang T."/>
            <person name="Lokyitsang Y."/>
            <person name="Lubonja R."/>
            <person name="Lui A."/>
            <person name="MacDonald P."/>
            <person name="Magnisalis V."/>
            <person name="Maru K."/>
            <person name="Matthews C."/>
            <person name="McCusker W."/>
            <person name="McDonough S."/>
            <person name="Mehta T."/>
            <person name="Meldrim J."/>
            <person name="Meneus L."/>
            <person name="Mihai O."/>
            <person name="Mihalev A."/>
            <person name="Mihova T."/>
            <person name="Mittelman R."/>
            <person name="Mlenga V."/>
            <person name="Montmayeur A."/>
            <person name="Mulrain L."/>
            <person name="Navidi A."/>
            <person name="Naylor J."/>
            <person name="Negash T."/>
            <person name="Nguyen T."/>
            <person name="Nguyen N."/>
            <person name="Nicol R."/>
            <person name="Norbu C."/>
            <person name="Norbu N."/>
            <person name="Novod N."/>
            <person name="O'Neill B."/>
            <person name="Osman S."/>
            <person name="Markiewicz E."/>
            <person name="Oyono O.L."/>
            <person name="Patti C."/>
            <person name="Phunkhang P."/>
            <person name="Pierre F."/>
            <person name="Priest M."/>
            <person name="Raghuraman S."/>
            <person name="Rege F."/>
            <person name="Reyes R."/>
            <person name="Rise C."/>
            <person name="Rogov P."/>
            <person name="Ross K."/>
            <person name="Ryan E."/>
            <person name="Settipalli S."/>
            <person name="Shea T."/>
            <person name="Sherpa N."/>
            <person name="Shi L."/>
            <person name="Shih D."/>
            <person name="Sparrow T."/>
            <person name="Spaulding J."/>
            <person name="Stalker J."/>
            <person name="Stange-Thomann N."/>
            <person name="Stavropoulos S."/>
            <person name="Stone C."/>
            <person name="Strader C."/>
            <person name="Tesfaye S."/>
            <person name="Thomson T."/>
            <person name="Thoulutsang Y."/>
            <person name="Thoulutsang D."/>
            <person name="Topham K."/>
            <person name="Topping I."/>
            <person name="Tsamla T."/>
            <person name="Vassiliev H."/>
            <person name="Vo A."/>
            <person name="Wangchuk T."/>
            <person name="Wangdi T."/>
            <person name="Weiand M."/>
            <person name="Wilkinson J."/>
            <person name="Wilson A."/>
            <person name="Yadav S."/>
            <person name="Young G."/>
            <person name="Yu Q."/>
            <person name="Zembek L."/>
            <person name="Zhong D."/>
            <person name="Zimmer A."/>
            <person name="Zwirko Z."/>
            <person name="Jaffe D.B."/>
            <person name="Alvarez P."/>
            <person name="Brockman W."/>
            <person name="Butler J."/>
            <person name="Chin C."/>
            <person name="Gnerre S."/>
            <person name="Grabherr M."/>
            <person name="Kleber M."/>
            <person name="Mauceli E."/>
            <person name="MacCallum I."/>
        </authorList>
    </citation>
    <scope>NUCLEOTIDE SEQUENCE [LARGE SCALE GENOMIC DNA]</scope>
    <source>
        <strain evidence="15">Tucson 15287-2541.00</strain>
    </source>
</reference>
<evidence type="ECO:0000256" key="8">
    <source>
        <dbReference type="ARBA" id="ARBA00023242"/>
    </source>
</evidence>
<dbReference type="PhylomeDB" id="B4IZI3"/>
<dbReference type="FunCoup" id="B4IZI3">
    <property type="interactions" value="772"/>
</dbReference>
<dbReference type="InterPro" id="IPR038217">
    <property type="entry name" value="MRG_C_sf"/>
</dbReference>
<keyword evidence="15" id="KW-1185">Reference proteome</keyword>
<dbReference type="HOGENOM" id="CLU_039566_5_2_1"/>
<evidence type="ECO:0000256" key="7">
    <source>
        <dbReference type="ARBA" id="ARBA00023163"/>
    </source>
</evidence>
<dbReference type="SUPFAM" id="SSF54160">
    <property type="entry name" value="Chromo domain-like"/>
    <property type="match status" value="1"/>
</dbReference>
<dbReference type="GO" id="GO:0003682">
    <property type="term" value="F:chromatin binding"/>
    <property type="evidence" value="ECO:0007669"/>
    <property type="project" value="EnsemblMetazoa"/>
</dbReference>
<dbReference type="GO" id="GO:0072487">
    <property type="term" value="C:MSL complex"/>
    <property type="evidence" value="ECO:0007669"/>
    <property type="project" value="EnsemblMetazoa"/>
</dbReference>
<dbReference type="FunFam" id="2.30.30.140:FF:000042">
    <property type="entry name" value="male-specific lethal 3 homolog"/>
    <property type="match status" value="1"/>
</dbReference>
<proteinExistence type="predicted"/>
<evidence type="ECO:0000256" key="6">
    <source>
        <dbReference type="ARBA" id="ARBA00023015"/>
    </source>
</evidence>
<dbReference type="Proteomes" id="UP000001070">
    <property type="component" value="Unassembled WGS sequence"/>
</dbReference>
<accession>B4IZI3</accession>
<dbReference type="GO" id="GO:0048599">
    <property type="term" value="P:oocyte development"/>
    <property type="evidence" value="ECO:0007669"/>
    <property type="project" value="EnsemblMetazoa"/>
</dbReference>
<dbReference type="GO" id="GO:0140046">
    <property type="term" value="F:histone H4K16ac reader activity"/>
    <property type="evidence" value="ECO:0007669"/>
    <property type="project" value="EnsemblMetazoa"/>
</dbReference>
<dbReference type="Gene3D" id="1.10.274.30">
    <property type="entry name" value="MRG domain"/>
    <property type="match status" value="1"/>
</dbReference>
<feature type="region of interest" description="Disordered" evidence="11">
    <location>
        <begin position="136"/>
        <end position="199"/>
    </location>
</feature>
<feature type="compositionally biased region" description="Low complexity" evidence="11">
    <location>
        <begin position="163"/>
        <end position="172"/>
    </location>
</feature>
<keyword evidence="7" id="KW-0804">Transcription</keyword>
<dbReference type="GO" id="GO:0016456">
    <property type="term" value="C:X chromosome located dosage compensation complex, transcription activating"/>
    <property type="evidence" value="ECO:0007669"/>
    <property type="project" value="EnsemblMetazoa"/>
</dbReference>
<dbReference type="Pfam" id="PF22732">
    <property type="entry name" value="MSL3_chromo-like"/>
    <property type="match status" value="1"/>
</dbReference>
<dbReference type="GO" id="GO:0035267">
    <property type="term" value="C:NuA4 histone acetyltransferase complex"/>
    <property type="evidence" value="ECO:0007669"/>
    <property type="project" value="TreeGrafter"/>
</dbReference>
<dbReference type="GO" id="GO:0106222">
    <property type="term" value="F:lncRNA binding"/>
    <property type="evidence" value="ECO:0007669"/>
    <property type="project" value="EnsemblMetazoa"/>
</dbReference>
<dbReference type="eggNOG" id="KOG3001">
    <property type="taxonomic scope" value="Eukaryota"/>
</dbReference>
<dbReference type="GO" id="GO:0140005">
    <property type="term" value="F:histone H4K20me2 reader activity"/>
    <property type="evidence" value="ECO:0007669"/>
    <property type="project" value="EnsemblMetazoa"/>
</dbReference>
<dbReference type="EMBL" id="CH916366">
    <property type="protein sequence ID" value="EDV97758.1"/>
    <property type="molecule type" value="Genomic_DNA"/>
</dbReference>
<evidence type="ECO:0000256" key="1">
    <source>
        <dbReference type="ARBA" id="ARBA00004123"/>
    </source>
</evidence>
<keyword evidence="10" id="KW-0175">Coiled coil</keyword>
<evidence type="ECO:0000256" key="10">
    <source>
        <dbReference type="SAM" id="Coils"/>
    </source>
</evidence>
<dbReference type="OMA" id="YKGTPDK"/>
<evidence type="ECO:0000256" key="9">
    <source>
        <dbReference type="ARBA" id="ARBA00069454"/>
    </source>
</evidence>
<dbReference type="GO" id="GO:0009047">
    <property type="term" value="P:dosage compensation by hyperactivation of X chromosome"/>
    <property type="evidence" value="ECO:0007669"/>
    <property type="project" value="EnsemblMetazoa"/>
</dbReference>
<comment type="subcellular location">
    <subcellularLocation>
        <location evidence="2">Chromosome</location>
    </subcellularLocation>
    <subcellularLocation>
        <location evidence="1">Nucleus</location>
    </subcellularLocation>
</comment>
<dbReference type="InterPro" id="IPR008676">
    <property type="entry name" value="MRG"/>
</dbReference>
<dbReference type="PROSITE" id="PS51640">
    <property type="entry name" value="MRG"/>
    <property type="match status" value="1"/>
</dbReference>
<evidence type="ECO:0000313" key="14">
    <source>
        <dbReference type="EMBL" id="EDV97758.1"/>
    </source>
</evidence>
<evidence type="ECO:0000256" key="3">
    <source>
        <dbReference type="ARBA" id="ARBA00022454"/>
    </source>
</evidence>
<dbReference type="InParanoid" id="B4IZI3"/>
<dbReference type="SMR" id="B4IZI3"/>
<keyword evidence="5" id="KW-0156">Chromatin regulator</keyword>
<dbReference type="InterPro" id="IPR016197">
    <property type="entry name" value="Chromo-like_dom_sf"/>
</dbReference>